<dbReference type="AlphaFoldDB" id="A0A316V1G3"/>
<evidence type="ECO:0000313" key="3">
    <source>
        <dbReference type="Proteomes" id="UP000245771"/>
    </source>
</evidence>
<evidence type="ECO:0000313" key="2">
    <source>
        <dbReference type="EMBL" id="PWN31386.1"/>
    </source>
</evidence>
<organism evidence="2 3">
    <name type="scientific">Meira miltonrushii</name>
    <dbReference type="NCBI Taxonomy" id="1280837"/>
    <lineage>
        <taxon>Eukaryota</taxon>
        <taxon>Fungi</taxon>
        <taxon>Dikarya</taxon>
        <taxon>Basidiomycota</taxon>
        <taxon>Ustilaginomycotina</taxon>
        <taxon>Exobasidiomycetes</taxon>
        <taxon>Exobasidiales</taxon>
        <taxon>Brachybasidiaceae</taxon>
        <taxon>Meira</taxon>
    </lineage>
</organism>
<proteinExistence type="predicted"/>
<protein>
    <recommendedName>
        <fullName evidence="1">Glycosyl transferase family 25 domain-containing protein</fullName>
    </recommendedName>
</protein>
<keyword evidence="3" id="KW-1185">Reference proteome</keyword>
<dbReference type="Pfam" id="PF01755">
    <property type="entry name" value="Glyco_transf_25"/>
    <property type="match status" value="1"/>
</dbReference>
<reference evidence="2 3" key="1">
    <citation type="journal article" date="2018" name="Mol. Biol. Evol.">
        <title>Broad Genomic Sampling Reveals a Smut Pathogenic Ancestry of the Fungal Clade Ustilaginomycotina.</title>
        <authorList>
            <person name="Kijpornyongpan T."/>
            <person name="Mondo S.J."/>
            <person name="Barry K."/>
            <person name="Sandor L."/>
            <person name="Lee J."/>
            <person name="Lipzen A."/>
            <person name="Pangilinan J."/>
            <person name="LaButti K."/>
            <person name="Hainaut M."/>
            <person name="Henrissat B."/>
            <person name="Grigoriev I.V."/>
            <person name="Spatafora J.W."/>
            <person name="Aime M.C."/>
        </authorList>
    </citation>
    <scope>NUCLEOTIDE SEQUENCE [LARGE SCALE GENOMIC DNA]</scope>
    <source>
        <strain evidence="2 3">MCA 3882</strain>
    </source>
</reference>
<dbReference type="Proteomes" id="UP000245771">
    <property type="component" value="Unassembled WGS sequence"/>
</dbReference>
<dbReference type="GeneID" id="37024894"/>
<accession>A0A316V1G3</accession>
<dbReference type="RefSeq" id="XP_025351688.1">
    <property type="nucleotide sequence ID" value="XM_025503113.1"/>
</dbReference>
<name>A0A316V1G3_9BASI</name>
<feature type="domain" description="Glycosyl transferase family 25" evidence="1">
    <location>
        <begin position="105"/>
        <end position="351"/>
    </location>
</feature>
<sequence length="432" mass="49103">MASPHMEDEESYMLPNSRVMEKKKKTAHQHFSTLKFSKWQTWTFGTVVTLALVWVFFHLGSSKPSTSIPQKSDWNTVVPERVSLPNDFSGPYTSNTVNSTLGFGKIFVIHLPYRSDKKDQLLMMSRLQGIDMTFINARTPSELKQSGLPWQSKEFQETRRTGVASWRSHSDAIQAILENDLSSALILEDDGDWDMDVKYQMAQLHQPFATLINSFNKPANATLLSSTKDDPWLSSEWDVINFGTCLDQPFGENDHIGEIDLKHPPLVAYEDKTLADLEDTLPQNRDIMNKYNYTAPSRSQPNAQQTNGMKHRRLAILTNKAVCLNGYAVSRKGAMKLLYHYSKGITEPIDLAYAGLSNKGLIRSWSVIPAIMTQWKIQDSEHRNSDIFFPDSGKFVQEADTSNHNPWVGHAPSLKNSARRYIKELVESNRPF</sequence>
<dbReference type="InterPro" id="IPR002654">
    <property type="entry name" value="Glyco_trans_25"/>
</dbReference>
<gene>
    <name evidence="2" type="ORF">FA14DRAFT_95111</name>
</gene>
<dbReference type="InParanoid" id="A0A316V1G3"/>
<dbReference type="EMBL" id="KZ819609">
    <property type="protein sequence ID" value="PWN31386.1"/>
    <property type="molecule type" value="Genomic_DNA"/>
</dbReference>
<dbReference type="OrthoDB" id="47375at2759"/>
<evidence type="ECO:0000259" key="1">
    <source>
        <dbReference type="Pfam" id="PF01755"/>
    </source>
</evidence>